<accession>A0ABD0XUV6</accession>
<dbReference type="InterPro" id="IPR025739">
    <property type="entry name" value="FAM110_N"/>
</dbReference>
<keyword evidence="4" id="KW-1185">Reference proteome</keyword>
<name>A0ABD0XUV6_9HEMI</name>
<dbReference type="EMBL" id="JBFDAA010000020">
    <property type="protein sequence ID" value="KAL1115066.1"/>
    <property type="molecule type" value="Genomic_DNA"/>
</dbReference>
<feature type="region of interest" description="Disordered" evidence="1">
    <location>
        <begin position="265"/>
        <end position="326"/>
    </location>
</feature>
<dbReference type="PANTHER" id="PTHR14758:SF1">
    <property type="entry name" value="CENTROSOME-ASSOCIATED FAM110 C-TERMINAL DOMAIN-CONTAINING PROTEIN"/>
    <property type="match status" value="1"/>
</dbReference>
<comment type="caution">
    <text evidence="3">The sequence shown here is derived from an EMBL/GenBank/DDBJ whole genome shotgun (WGS) entry which is preliminary data.</text>
</comment>
<dbReference type="PANTHER" id="PTHR14758">
    <property type="entry name" value="AGAP005440-PA"/>
    <property type="match status" value="1"/>
</dbReference>
<evidence type="ECO:0000313" key="3">
    <source>
        <dbReference type="EMBL" id="KAL1115066.1"/>
    </source>
</evidence>
<evidence type="ECO:0000313" key="4">
    <source>
        <dbReference type="Proteomes" id="UP001558652"/>
    </source>
</evidence>
<reference evidence="3 4" key="1">
    <citation type="submission" date="2024-07" db="EMBL/GenBank/DDBJ databases">
        <title>Chromosome-level genome assembly of the water stick insect Ranatra chinensis (Heteroptera: Nepidae).</title>
        <authorList>
            <person name="Liu X."/>
        </authorList>
    </citation>
    <scope>NUCLEOTIDE SEQUENCE [LARGE SCALE GENOMIC DNA]</scope>
    <source>
        <strain evidence="3">Cailab_2021Rc</strain>
        <tissue evidence="3">Muscle</tissue>
    </source>
</reference>
<feature type="region of interest" description="Disordered" evidence="1">
    <location>
        <begin position="105"/>
        <end position="124"/>
    </location>
</feature>
<dbReference type="Proteomes" id="UP001558652">
    <property type="component" value="Unassembled WGS sequence"/>
</dbReference>
<gene>
    <name evidence="3" type="ORF">AAG570_007097</name>
</gene>
<dbReference type="AlphaFoldDB" id="A0ABD0XUV6"/>
<evidence type="ECO:0000259" key="2">
    <source>
        <dbReference type="Pfam" id="PF14161"/>
    </source>
</evidence>
<proteinExistence type="predicted"/>
<feature type="region of interest" description="Disordered" evidence="1">
    <location>
        <begin position="1"/>
        <end position="28"/>
    </location>
</feature>
<dbReference type="Pfam" id="PF14161">
    <property type="entry name" value="FAM110_N"/>
    <property type="match status" value="1"/>
</dbReference>
<feature type="domain" description="Centrosome-associated FAM110 N-terminal" evidence="2">
    <location>
        <begin position="37"/>
        <end position="118"/>
    </location>
</feature>
<sequence length="412" mass="44725">MDVAFSSSVSRRDSPLSAPPTDNWARSNTTGNAEMAAMYHQVPLQALNRPDSYCNRSYRSAINAKRKSAVELLEETKCLYVKSGNVLDSKQDLGKVTQQQVVALPHSHHHHHHHQLRSDHTFSAPSQPLPQQISNVPMTADYLRGVALWAKFRTLSILHPAPEEKCPPLVLFLSPIFPRPPVGCARTAAPPQRRTNNSIGSSDQLQTKLRRLLNADSKENLAAEVDQIETSGKKPGSRSCHSCRSLPDLSSAFGKERSTYVIYTPSSSKKASSSTHEDMSISKSGNSHESRTESDSSSDKSYGQPPSPVKSSVSFGGSASKAEVRRKRTVEWEGVKVGRMVRSKSDVGGCAVASTGALGPAFGQQPAPAPAPPLCAQPLPQHLNDFFQYLGLTSAQYSSTFEKLSVRGSPIV</sequence>
<evidence type="ECO:0000256" key="1">
    <source>
        <dbReference type="SAM" id="MobiDB-lite"/>
    </source>
</evidence>
<organism evidence="3 4">
    <name type="scientific">Ranatra chinensis</name>
    <dbReference type="NCBI Taxonomy" id="642074"/>
    <lineage>
        <taxon>Eukaryota</taxon>
        <taxon>Metazoa</taxon>
        <taxon>Ecdysozoa</taxon>
        <taxon>Arthropoda</taxon>
        <taxon>Hexapoda</taxon>
        <taxon>Insecta</taxon>
        <taxon>Pterygota</taxon>
        <taxon>Neoptera</taxon>
        <taxon>Paraneoptera</taxon>
        <taxon>Hemiptera</taxon>
        <taxon>Heteroptera</taxon>
        <taxon>Panheteroptera</taxon>
        <taxon>Nepomorpha</taxon>
        <taxon>Nepidae</taxon>
        <taxon>Ranatrinae</taxon>
        <taxon>Ranatra</taxon>
    </lineage>
</organism>
<feature type="compositionally biased region" description="Basic and acidic residues" evidence="1">
    <location>
        <begin position="275"/>
        <end position="298"/>
    </location>
</feature>
<protein>
    <recommendedName>
        <fullName evidence="2">Centrosome-associated FAM110 N-terminal domain-containing protein</fullName>
    </recommendedName>
</protein>
<dbReference type="InterPro" id="IPR025740">
    <property type="entry name" value="FAM110"/>
</dbReference>
<feature type="compositionally biased region" description="Basic residues" evidence="1">
    <location>
        <begin position="106"/>
        <end position="115"/>
    </location>
</feature>